<evidence type="ECO:0000313" key="4">
    <source>
        <dbReference type="Proteomes" id="UP000249341"/>
    </source>
</evidence>
<dbReference type="Proteomes" id="UP000249341">
    <property type="component" value="Unassembled WGS sequence"/>
</dbReference>
<gene>
    <name evidence="3" type="ORF">B0I29_108237</name>
</gene>
<dbReference type="GO" id="GO:0052621">
    <property type="term" value="F:diguanylate cyclase activity"/>
    <property type="evidence" value="ECO:0007669"/>
    <property type="project" value="TreeGrafter"/>
</dbReference>
<dbReference type="InterPro" id="IPR000160">
    <property type="entry name" value="GGDEF_dom"/>
</dbReference>
<feature type="domain" description="GGDEF" evidence="2">
    <location>
        <begin position="344"/>
        <end position="466"/>
    </location>
</feature>
<organism evidence="3 4">
    <name type="scientific">Actinoplanes lutulentus</name>
    <dbReference type="NCBI Taxonomy" id="1287878"/>
    <lineage>
        <taxon>Bacteria</taxon>
        <taxon>Bacillati</taxon>
        <taxon>Actinomycetota</taxon>
        <taxon>Actinomycetes</taxon>
        <taxon>Micromonosporales</taxon>
        <taxon>Micromonosporaceae</taxon>
        <taxon>Actinoplanes</taxon>
    </lineage>
</organism>
<evidence type="ECO:0000256" key="1">
    <source>
        <dbReference type="SAM" id="Phobius"/>
    </source>
</evidence>
<feature type="transmembrane region" description="Helical" evidence="1">
    <location>
        <begin position="213"/>
        <end position="230"/>
    </location>
</feature>
<dbReference type="PROSITE" id="PS50887">
    <property type="entry name" value="GGDEF"/>
    <property type="match status" value="1"/>
</dbReference>
<dbReference type="PANTHER" id="PTHR45138:SF9">
    <property type="entry name" value="DIGUANYLATE CYCLASE DGCM-RELATED"/>
    <property type="match status" value="1"/>
</dbReference>
<dbReference type="SMART" id="SM00267">
    <property type="entry name" value="GGDEF"/>
    <property type="match status" value="1"/>
</dbReference>
<feature type="transmembrane region" description="Helical" evidence="1">
    <location>
        <begin position="32"/>
        <end position="49"/>
    </location>
</feature>
<dbReference type="FunFam" id="3.30.70.270:FF:000001">
    <property type="entry name" value="Diguanylate cyclase domain protein"/>
    <property type="match status" value="1"/>
</dbReference>
<dbReference type="CDD" id="cd01949">
    <property type="entry name" value="GGDEF"/>
    <property type="match status" value="1"/>
</dbReference>
<reference evidence="3 4" key="1">
    <citation type="submission" date="2018-06" db="EMBL/GenBank/DDBJ databases">
        <title>Genomic Encyclopedia of Type Strains, Phase III (KMG-III): the genomes of soil and plant-associated and newly described type strains.</title>
        <authorList>
            <person name="Whitman W."/>
        </authorList>
    </citation>
    <scope>NUCLEOTIDE SEQUENCE [LARGE SCALE GENOMIC DNA]</scope>
    <source>
        <strain evidence="3 4">CGMCC 4.7090</strain>
    </source>
</reference>
<feature type="transmembrane region" description="Helical" evidence="1">
    <location>
        <begin position="279"/>
        <end position="300"/>
    </location>
</feature>
<name>A0A327ZAF8_9ACTN</name>
<proteinExistence type="predicted"/>
<dbReference type="NCBIfam" id="TIGR00254">
    <property type="entry name" value="GGDEF"/>
    <property type="match status" value="1"/>
</dbReference>
<keyword evidence="4" id="KW-1185">Reference proteome</keyword>
<dbReference type="Pfam" id="PF00990">
    <property type="entry name" value="GGDEF"/>
    <property type="match status" value="1"/>
</dbReference>
<dbReference type="EMBL" id="QLMJ01000008">
    <property type="protein sequence ID" value="RAK36647.1"/>
    <property type="molecule type" value="Genomic_DNA"/>
</dbReference>
<accession>A0A327ZAF8</accession>
<dbReference type="InterPro" id="IPR050469">
    <property type="entry name" value="Diguanylate_Cyclase"/>
</dbReference>
<dbReference type="GO" id="GO:1902201">
    <property type="term" value="P:negative regulation of bacterial-type flagellum-dependent cell motility"/>
    <property type="evidence" value="ECO:0007669"/>
    <property type="project" value="TreeGrafter"/>
</dbReference>
<protein>
    <submittedName>
        <fullName evidence="3">Diguanylate cyclase (GGDEF)-like protein</fullName>
    </submittedName>
</protein>
<feature type="transmembrane region" description="Helical" evidence="1">
    <location>
        <begin position="155"/>
        <end position="172"/>
    </location>
</feature>
<dbReference type="InterPro" id="IPR043128">
    <property type="entry name" value="Rev_trsase/Diguanyl_cyclase"/>
</dbReference>
<dbReference type="PANTHER" id="PTHR45138">
    <property type="entry name" value="REGULATORY COMPONENTS OF SENSORY TRANSDUCTION SYSTEM"/>
    <property type="match status" value="1"/>
</dbReference>
<dbReference type="GO" id="GO:0005886">
    <property type="term" value="C:plasma membrane"/>
    <property type="evidence" value="ECO:0007669"/>
    <property type="project" value="TreeGrafter"/>
</dbReference>
<evidence type="ECO:0000259" key="2">
    <source>
        <dbReference type="PROSITE" id="PS50887"/>
    </source>
</evidence>
<dbReference type="InterPro" id="IPR029787">
    <property type="entry name" value="Nucleotide_cyclase"/>
</dbReference>
<keyword evidence="1" id="KW-1133">Transmembrane helix</keyword>
<sequence length="476" mass="50625">MPAWQTCLVVGIAATLAYTLLPAGAGWQATGYGLIGASCVVAVVGGVRFHRPDQPGTWYAFIVGLAAWLASTVIDRATSDPPPSPVSGALELAGYPLMCWALVGLIRGRARAHDRTALIDAGLVAASLGLLYWIFMLDAVVADTTLPWGQRTDAVVVAAGDIVLFVLVSLLVTTPGARTASYRLLLVALLLTAVSDILFVMGDDASPGRSQPTDVLSLLANSVAAAAVWHPSMRRLTVPLSQPPAFVRPRLILLIVTLLLPPAVGLYQGATGHSGDNWLATGICSVTLFLLVGVRMAGLLRRVETQARRLAQLAQHDALTGLPNRRQWDERLTAAVADSAATGQPLFVALIDLDHFKKYNDTYGHQAGDELLATAAAAWREQVRDGDVLARYGGEEFGMLLSGCTAAEATGVLDRLLAVTPQRQTFSAGLARWDGREGPHALLHRADQLLYASKRAGRARITADIEQRAEAVSERG</sequence>
<dbReference type="AlphaFoldDB" id="A0A327ZAF8"/>
<feature type="transmembrane region" description="Helical" evidence="1">
    <location>
        <begin position="184"/>
        <end position="201"/>
    </location>
</feature>
<feature type="transmembrane region" description="Helical" evidence="1">
    <location>
        <begin position="56"/>
        <end position="74"/>
    </location>
</feature>
<feature type="transmembrane region" description="Helical" evidence="1">
    <location>
        <begin position="251"/>
        <end position="267"/>
    </location>
</feature>
<dbReference type="GO" id="GO:0043709">
    <property type="term" value="P:cell adhesion involved in single-species biofilm formation"/>
    <property type="evidence" value="ECO:0007669"/>
    <property type="project" value="TreeGrafter"/>
</dbReference>
<feature type="transmembrane region" description="Helical" evidence="1">
    <location>
        <begin position="117"/>
        <end position="135"/>
    </location>
</feature>
<dbReference type="SUPFAM" id="SSF55073">
    <property type="entry name" value="Nucleotide cyclase"/>
    <property type="match status" value="1"/>
</dbReference>
<evidence type="ECO:0000313" key="3">
    <source>
        <dbReference type="EMBL" id="RAK36647.1"/>
    </source>
</evidence>
<keyword evidence="1" id="KW-0472">Membrane</keyword>
<comment type="caution">
    <text evidence="3">The sequence shown here is derived from an EMBL/GenBank/DDBJ whole genome shotgun (WGS) entry which is preliminary data.</text>
</comment>
<keyword evidence="1" id="KW-0812">Transmembrane</keyword>
<feature type="transmembrane region" description="Helical" evidence="1">
    <location>
        <begin position="86"/>
        <end position="105"/>
    </location>
</feature>
<dbReference type="Gene3D" id="3.30.70.270">
    <property type="match status" value="1"/>
</dbReference>